<dbReference type="AlphaFoldDB" id="A0AAD4FJA1"/>
<dbReference type="CDD" id="cd03017">
    <property type="entry name" value="PRX_BCP"/>
    <property type="match status" value="1"/>
</dbReference>
<comment type="caution">
    <text evidence="8">The sequence shown here is derived from an EMBL/GenBank/DDBJ whole genome shotgun (WGS) entry which is preliminary data.</text>
</comment>
<name>A0AAD4FJA1_9PLEO</name>
<reference evidence="8" key="1">
    <citation type="submission" date="2021-07" db="EMBL/GenBank/DDBJ databases">
        <title>Genome Resource of American Ginseng Black Spot Pathogen Alternaria panax.</title>
        <authorList>
            <person name="Qiu C."/>
            <person name="Wang W."/>
            <person name="Liu Z."/>
        </authorList>
    </citation>
    <scope>NUCLEOTIDE SEQUENCE</scope>
    <source>
        <strain evidence="8">BNCC115425</strain>
    </source>
</reference>
<organism evidence="8 9">
    <name type="scientific">Alternaria panax</name>
    <dbReference type="NCBI Taxonomy" id="48097"/>
    <lineage>
        <taxon>Eukaryota</taxon>
        <taxon>Fungi</taxon>
        <taxon>Dikarya</taxon>
        <taxon>Ascomycota</taxon>
        <taxon>Pezizomycotina</taxon>
        <taxon>Dothideomycetes</taxon>
        <taxon>Pleosporomycetidae</taxon>
        <taxon>Pleosporales</taxon>
        <taxon>Pleosporineae</taxon>
        <taxon>Pleosporaceae</taxon>
        <taxon>Alternaria</taxon>
        <taxon>Alternaria sect. Panax</taxon>
    </lineage>
</organism>
<dbReference type="EMBL" id="JAANER010000006">
    <property type="protein sequence ID" value="KAG9188554.1"/>
    <property type="molecule type" value="Genomic_DNA"/>
</dbReference>
<proteinExistence type="inferred from homology"/>
<evidence type="ECO:0000256" key="5">
    <source>
        <dbReference type="ARBA" id="ARBA00023157"/>
    </source>
</evidence>
<evidence type="ECO:0000256" key="6">
    <source>
        <dbReference type="ARBA" id="ARBA00023284"/>
    </source>
</evidence>
<dbReference type="Proteomes" id="UP001199106">
    <property type="component" value="Unassembled WGS sequence"/>
</dbReference>
<dbReference type="PANTHER" id="PTHR42801:SF21">
    <property type="entry name" value="BCPB PROTEIN"/>
    <property type="match status" value="1"/>
</dbReference>
<evidence type="ECO:0000256" key="3">
    <source>
        <dbReference type="ARBA" id="ARBA00022862"/>
    </source>
</evidence>
<dbReference type="GO" id="GO:0045454">
    <property type="term" value="P:cell redox homeostasis"/>
    <property type="evidence" value="ECO:0007669"/>
    <property type="project" value="TreeGrafter"/>
</dbReference>
<dbReference type="GO" id="GO:0034599">
    <property type="term" value="P:cellular response to oxidative stress"/>
    <property type="evidence" value="ECO:0007669"/>
    <property type="project" value="TreeGrafter"/>
</dbReference>
<evidence type="ECO:0000313" key="8">
    <source>
        <dbReference type="EMBL" id="KAG9188554.1"/>
    </source>
</evidence>
<feature type="domain" description="Redoxin" evidence="7">
    <location>
        <begin position="27"/>
        <end position="177"/>
    </location>
</feature>
<accession>A0AAD4FJA1</accession>
<sequence>MAHTTFPSNIPIPHDDGACSHLNRTNVPSVPLSATSGDWLDVSTYPGLTIVFCYPRTGAPGETITEDWNSIPGARGCTPQACSFRDEMTQLRDLGVKYVFGLSTQDTAYQNEAKDRLHLPYELLSDDNLQFANALKLPTFTWENKTLIKRCALAIKDGSIIKVWYPVFPPDSNAKDVVEWLAGRK</sequence>
<dbReference type="InterPro" id="IPR050924">
    <property type="entry name" value="Peroxiredoxin_BCP/PrxQ"/>
</dbReference>
<dbReference type="Pfam" id="PF08534">
    <property type="entry name" value="Redoxin"/>
    <property type="match status" value="1"/>
</dbReference>
<evidence type="ECO:0000259" key="7">
    <source>
        <dbReference type="Pfam" id="PF08534"/>
    </source>
</evidence>
<keyword evidence="6" id="KW-0676">Redox-active center</keyword>
<dbReference type="InterPro" id="IPR036249">
    <property type="entry name" value="Thioredoxin-like_sf"/>
</dbReference>
<keyword evidence="2" id="KW-0575">Peroxidase</keyword>
<comment type="similarity">
    <text evidence="1">Belongs to the peroxiredoxin family. Prx5 subfamily.</text>
</comment>
<gene>
    <name evidence="8" type="ORF">G6011_02477</name>
</gene>
<evidence type="ECO:0000313" key="9">
    <source>
        <dbReference type="Proteomes" id="UP001199106"/>
    </source>
</evidence>
<evidence type="ECO:0000256" key="1">
    <source>
        <dbReference type="ARBA" id="ARBA00010505"/>
    </source>
</evidence>
<dbReference type="GO" id="GO:0005737">
    <property type="term" value="C:cytoplasm"/>
    <property type="evidence" value="ECO:0007669"/>
    <property type="project" value="TreeGrafter"/>
</dbReference>
<dbReference type="SUPFAM" id="SSF52833">
    <property type="entry name" value="Thioredoxin-like"/>
    <property type="match status" value="1"/>
</dbReference>
<evidence type="ECO:0000256" key="4">
    <source>
        <dbReference type="ARBA" id="ARBA00023002"/>
    </source>
</evidence>
<protein>
    <recommendedName>
        <fullName evidence="7">Redoxin domain-containing protein</fullName>
    </recommendedName>
</protein>
<keyword evidence="4" id="KW-0560">Oxidoreductase</keyword>
<dbReference type="Gene3D" id="3.40.30.10">
    <property type="entry name" value="Glutaredoxin"/>
    <property type="match status" value="1"/>
</dbReference>
<evidence type="ECO:0000256" key="2">
    <source>
        <dbReference type="ARBA" id="ARBA00022559"/>
    </source>
</evidence>
<keyword evidence="9" id="KW-1185">Reference proteome</keyword>
<keyword evidence="3" id="KW-0049">Antioxidant</keyword>
<dbReference type="GO" id="GO:0008379">
    <property type="term" value="F:thioredoxin peroxidase activity"/>
    <property type="evidence" value="ECO:0007669"/>
    <property type="project" value="TreeGrafter"/>
</dbReference>
<dbReference type="InterPro" id="IPR013740">
    <property type="entry name" value="Redoxin"/>
</dbReference>
<dbReference type="PANTHER" id="PTHR42801">
    <property type="entry name" value="THIOREDOXIN-DEPENDENT PEROXIDE REDUCTASE"/>
    <property type="match status" value="1"/>
</dbReference>
<keyword evidence="5" id="KW-1015">Disulfide bond</keyword>